<name>A0ABT0A910_9SPHN</name>
<sequence length="302" mass="33025">MALTQLRSFVEVYRQQSLSGAARSLGLTQPAISQHIAALEAAIGHALFVRHAKGVRPTVIADEMAAGLGDTLDMAEAVLARTRARSRDQTGIVRIMGQADFLAEMVVPRLVSLVRAGMQIRFAAADHAQMAAGVLEDDCDLALSGYPVLDGNVRSEMVHEERLHAVASPVVAARIMAAPDLSQALHDEPVLAFNIKQQLISTWLGANGLARHALPPAVMGQDLRCLQRMVMDGFGWCVLPSYLCERHIASGELVEIEPPVEMPVNRYFLIWLPKVLREPRIAAVHELIREKFREDAALPQAL</sequence>
<evidence type="ECO:0000256" key="1">
    <source>
        <dbReference type="ARBA" id="ARBA00009437"/>
    </source>
</evidence>
<organism evidence="6 7">
    <name type="scientific">Novosphingobium mangrovi</name>
    <name type="common">ex Hu et al. 2023</name>
    <dbReference type="NCBI Taxonomy" id="2930094"/>
    <lineage>
        <taxon>Bacteria</taxon>
        <taxon>Pseudomonadati</taxon>
        <taxon>Pseudomonadota</taxon>
        <taxon>Alphaproteobacteria</taxon>
        <taxon>Sphingomonadales</taxon>
        <taxon>Sphingomonadaceae</taxon>
        <taxon>Novosphingobium</taxon>
    </lineage>
</organism>
<dbReference type="PRINTS" id="PR00039">
    <property type="entry name" value="HTHLYSR"/>
</dbReference>
<dbReference type="PANTHER" id="PTHR30126:SF39">
    <property type="entry name" value="HTH-TYPE TRANSCRIPTIONAL REGULATOR CYSL"/>
    <property type="match status" value="1"/>
</dbReference>
<keyword evidence="4" id="KW-0804">Transcription</keyword>
<feature type="domain" description="HTH lysR-type" evidence="5">
    <location>
        <begin position="1"/>
        <end position="58"/>
    </location>
</feature>
<comment type="similarity">
    <text evidence="1">Belongs to the LysR transcriptional regulatory family.</text>
</comment>
<evidence type="ECO:0000259" key="5">
    <source>
        <dbReference type="PROSITE" id="PS50931"/>
    </source>
</evidence>
<evidence type="ECO:0000313" key="6">
    <source>
        <dbReference type="EMBL" id="MCJ1959685.1"/>
    </source>
</evidence>
<keyword evidence="2" id="KW-0805">Transcription regulation</keyword>
<comment type="caution">
    <text evidence="6">The sequence shown here is derived from an EMBL/GenBank/DDBJ whole genome shotgun (WGS) entry which is preliminary data.</text>
</comment>
<dbReference type="SUPFAM" id="SSF46785">
    <property type="entry name" value="Winged helix' DNA-binding domain"/>
    <property type="match status" value="1"/>
</dbReference>
<evidence type="ECO:0000256" key="2">
    <source>
        <dbReference type="ARBA" id="ARBA00023015"/>
    </source>
</evidence>
<dbReference type="Gene3D" id="1.10.10.10">
    <property type="entry name" value="Winged helix-like DNA-binding domain superfamily/Winged helix DNA-binding domain"/>
    <property type="match status" value="1"/>
</dbReference>
<dbReference type="Gene3D" id="3.40.190.290">
    <property type="match status" value="1"/>
</dbReference>
<evidence type="ECO:0000256" key="3">
    <source>
        <dbReference type="ARBA" id="ARBA00023125"/>
    </source>
</evidence>
<dbReference type="EMBL" id="JALHAT010000003">
    <property type="protein sequence ID" value="MCJ1959685.1"/>
    <property type="molecule type" value="Genomic_DNA"/>
</dbReference>
<dbReference type="InterPro" id="IPR036388">
    <property type="entry name" value="WH-like_DNA-bd_sf"/>
</dbReference>
<dbReference type="Pfam" id="PF00126">
    <property type="entry name" value="HTH_1"/>
    <property type="match status" value="1"/>
</dbReference>
<dbReference type="SUPFAM" id="SSF53850">
    <property type="entry name" value="Periplasmic binding protein-like II"/>
    <property type="match status" value="1"/>
</dbReference>
<evidence type="ECO:0000313" key="7">
    <source>
        <dbReference type="Proteomes" id="UP001162802"/>
    </source>
</evidence>
<keyword evidence="7" id="KW-1185">Reference proteome</keyword>
<accession>A0ABT0A910</accession>
<dbReference type="Pfam" id="PF03466">
    <property type="entry name" value="LysR_substrate"/>
    <property type="match status" value="1"/>
</dbReference>
<dbReference type="RefSeq" id="WP_243796978.1">
    <property type="nucleotide sequence ID" value="NZ_JALHAT010000003.1"/>
</dbReference>
<dbReference type="Proteomes" id="UP001162802">
    <property type="component" value="Unassembled WGS sequence"/>
</dbReference>
<dbReference type="InterPro" id="IPR000847">
    <property type="entry name" value="LysR_HTH_N"/>
</dbReference>
<evidence type="ECO:0000256" key="4">
    <source>
        <dbReference type="ARBA" id="ARBA00023163"/>
    </source>
</evidence>
<gene>
    <name evidence="6" type="ORF">MTR65_03190</name>
</gene>
<dbReference type="InterPro" id="IPR036390">
    <property type="entry name" value="WH_DNA-bd_sf"/>
</dbReference>
<protein>
    <submittedName>
        <fullName evidence="6">LysR family transcriptional regulator</fullName>
    </submittedName>
</protein>
<reference evidence="6" key="1">
    <citation type="submission" date="2022-03" db="EMBL/GenBank/DDBJ databases">
        <title>Identification of a novel bacterium isolated from mangrove sediments.</title>
        <authorList>
            <person name="Pan X."/>
        </authorList>
    </citation>
    <scope>NUCLEOTIDE SEQUENCE</scope>
    <source>
        <strain evidence="6">B2637</strain>
    </source>
</reference>
<dbReference type="InterPro" id="IPR005119">
    <property type="entry name" value="LysR_subst-bd"/>
</dbReference>
<keyword evidence="3" id="KW-0238">DNA-binding</keyword>
<proteinExistence type="inferred from homology"/>
<dbReference type="PROSITE" id="PS50931">
    <property type="entry name" value="HTH_LYSR"/>
    <property type="match status" value="1"/>
</dbReference>
<dbReference type="PANTHER" id="PTHR30126">
    <property type="entry name" value="HTH-TYPE TRANSCRIPTIONAL REGULATOR"/>
    <property type="match status" value="1"/>
</dbReference>